<proteinExistence type="predicted"/>
<dbReference type="Proteomes" id="UP000002651">
    <property type="component" value="Chromosome"/>
</dbReference>
<evidence type="ECO:0000313" key="2">
    <source>
        <dbReference type="EMBL" id="AEP88885.1"/>
    </source>
</evidence>
<keyword evidence="1" id="KW-1133">Transmembrane helix</keyword>
<dbReference type="KEGG" id="bst:GYO_4326"/>
<name>G4NYJ2_BACS4</name>
<gene>
    <name evidence="2" type="ordered locus">GYO_4326</name>
</gene>
<dbReference type="HOGENOM" id="CLU_3324691_0_0_9"/>
<organism evidence="2 3">
    <name type="scientific">Bacillus spizizenii (strain DSM 15029 / JCM 12233 / NBRC 101239 / NRRL B-23049 / TU-B-10)</name>
    <name type="common">Bacillus subtilis subsp. spizizenii</name>
    <dbReference type="NCBI Taxonomy" id="1052585"/>
    <lineage>
        <taxon>Bacteria</taxon>
        <taxon>Bacillati</taxon>
        <taxon>Bacillota</taxon>
        <taxon>Bacilli</taxon>
        <taxon>Bacillales</taxon>
        <taxon>Bacillaceae</taxon>
        <taxon>Bacillus</taxon>
    </lineage>
</organism>
<dbReference type="AlphaFoldDB" id="G4NYJ2"/>
<reference evidence="2 3" key="1">
    <citation type="journal article" date="2012" name="J. Bacteriol.">
        <title>Whole-genome sequences of Bacillus subtilis and close relatives.</title>
        <authorList>
            <person name="Earl A.M."/>
            <person name="Eppinger M."/>
            <person name="Fricke W.F."/>
            <person name="Rosovitz M.J."/>
            <person name="Rasko D.A."/>
            <person name="Daugherty S."/>
            <person name="Losick R."/>
            <person name="Kolter R."/>
            <person name="Ravel J."/>
        </authorList>
    </citation>
    <scope>NUCLEOTIDE SEQUENCE [LARGE SCALE GENOMIC DNA]</scope>
    <source>
        <strain evidence="3">DSM 15029 / JCM 12233 / NBRC 101239 / NRRL B-23049 / TU-B-10</strain>
    </source>
</reference>
<keyword evidence="1" id="KW-0812">Transmembrane</keyword>
<feature type="transmembrane region" description="Helical" evidence="1">
    <location>
        <begin position="15"/>
        <end position="32"/>
    </location>
</feature>
<protein>
    <submittedName>
        <fullName evidence="2">Uncharacterized protein</fullName>
    </submittedName>
</protein>
<keyword evidence="3" id="KW-1185">Reference proteome</keyword>
<evidence type="ECO:0000313" key="3">
    <source>
        <dbReference type="Proteomes" id="UP000002651"/>
    </source>
</evidence>
<dbReference type="EMBL" id="CP002905">
    <property type="protein sequence ID" value="AEP88885.1"/>
    <property type="molecule type" value="Genomic_DNA"/>
</dbReference>
<keyword evidence="1" id="KW-0472">Membrane</keyword>
<evidence type="ECO:0000256" key="1">
    <source>
        <dbReference type="SAM" id="Phobius"/>
    </source>
</evidence>
<sequence>MTIKDAFPIYSDYRLISLGSFLKVIYAMGNLYRKYIWK</sequence>
<accession>G4NYJ2</accession>